<sequence>MLIPSIDLKGGRVVQLVQGERLAIESDDLDGWVARFSGFPKVQLIDLDAAMGSGTNDTLVRQVAGRLRSRVGGGIRSIERAREVIDYGAVAVIVSSSLFRNGQPDLAFARSLADAVGPERVIAAVDSKGGRVVIRGWTEPVDVTAAEAARALEPYCGEFLYTHVDREGLMSGTDMTAVQAVAQATSRPVTAAGGITTREEIDTLDAAGIDAVVGMALYTGTLSLNADEDNADCQKPVV</sequence>
<evidence type="ECO:0000256" key="1">
    <source>
        <dbReference type="ARBA" id="ARBA00009667"/>
    </source>
</evidence>
<comment type="similarity">
    <text evidence="1">Belongs to the HisA/HisF family.</text>
</comment>
<dbReference type="Gene3D" id="3.20.20.70">
    <property type="entry name" value="Aldolase class I"/>
    <property type="match status" value="1"/>
</dbReference>
<dbReference type="InterPro" id="IPR011060">
    <property type="entry name" value="RibuloseP-bd_barrel"/>
</dbReference>
<dbReference type="Pfam" id="PF00977">
    <property type="entry name" value="His_biosynth"/>
    <property type="match status" value="1"/>
</dbReference>
<evidence type="ECO:0008006" key="3">
    <source>
        <dbReference type="Google" id="ProtNLM"/>
    </source>
</evidence>
<accession>A0A381UVY6</accession>
<dbReference type="InterPro" id="IPR006062">
    <property type="entry name" value="His_biosynth"/>
</dbReference>
<dbReference type="EMBL" id="UINC01007255">
    <property type="protein sequence ID" value="SVA32302.1"/>
    <property type="molecule type" value="Genomic_DNA"/>
</dbReference>
<dbReference type="AlphaFoldDB" id="A0A381UVY6"/>
<dbReference type="GO" id="GO:0000105">
    <property type="term" value="P:L-histidine biosynthetic process"/>
    <property type="evidence" value="ECO:0007669"/>
    <property type="project" value="InterPro"/>
</dbReference>
<dbReference type="GO" id="GO:0000162">
    <property type="term" value="P:L-tryptophan biosynthetic process"/>
    <property type="evidence" value="ECO:0007669"/>
    <property type="project" value="TreeGrafter"/>
</dbReference>
<dbReference type="GO" id="GO:0005737">
    <property type="term" value="C:cytoplasm"/>
    <property type="evidence" value="ECO:0007669"/>
    <property type="project" value="TreeGrafter"/>
</dbReference>
<dbReference type="PANTHER" id="PTHR43090">
    <property type="entry name" value="1-(5-PHOSPHORIBOSYL)-5-[(5-PHOSPHORIBOSYLAMINO)METHYLIDENEAMINO] IMIDAZOLE-4-CARBOXAMIDE ISOMERASE"/>
    <property type="match status" value="1"/>
</dbReference>
<proteinExistence type="inferred from homology"/>
<organism evidence="2">
    <name type="scientific">marine metagenome</name>
    <dbReference type="NCBI Taxonomy" id="408172"/>
    <lineage>
        <taxon>unclassified sequences</taxon>
        <taxon>metagenomes</taxon>
        <taxon>ecological metagenomes</taxon>
    </lineage>
</organism>
<dbReference type="InterPro" id="IPR044524">
    <property type="entry name" value="Isoase_HisA-like"/>
</dbReference>
<dbReference type="InterPro" id="IPR013785">
    <property type="entry name" value="Aldolase_TIM"/>
</dbReference>
<protein>
    <recommendedName>
        <fullName evidence="3">1-(5-phosphoribosyl)-5-((5-phosphoribosylamino)methylideneamino)imidazole-4-carboxamide isomerase</fullName>
    </recommendedName>
</protein>
<name>A0A381UVY6_9ZZZZ</name>
<dbReference type="GO" id="GO:0003949">
    <property type="term" value="F:1-(5-phosphoribosyl)-5-[(5-phosphoribosylamino)methylideneamino]imidazole-4-carboxamide isomerase activity"/>
    <property type="evidence" value="ECO:0007669"/>
    <property type="project" value="InterPro"/>
</dbReference>
<gene>
    <name evidence="2" type="ORF">METZ01_LOCUS85156</name>
</gene>
<dbReference type="SUPFAM" id="SSF51366">
    <property type="entry name" value="Ribulose-phoshate binding barrel"/>
    <property type="match status" value="1"/>
</dbReference>
<dbReference type="PANTHER" id="PTHR43090:SF2">
    <property type="entry name" value="1-(5-PHOSPHORIBOSYL)-5-[(5-PHOSPHORIBOSYLAMINO)METHYLIDENEAMINO] IMIDAZOLE-4-CARBOXAMIDE ISOMERASE"/>
    <property type="match status" value="1"/>
</dbReference>
<reference evidence="2" key="1">
    <citation type="submission" date="2018-05" db="EMBL/GenBank/DDBJ databases">
        <authorList>
            <person name="Lanie J.A."/>
            <person name="Ng W.-L."/>
            <person name="Kazmierczak K.M."/>
            <person name="Andrzejewski T.M."/>
            <person name="Davidsen T.M."/>
            <person name="Wayne K.J."/>
            <person name="Tettelin H."/>
            <person name="Glass J.I."/>
            <person name="Rusch D."/>
            <person name="Podicherti R."/>
            <person name="Tsui H.-C.T."/>
            <person name="Winkler M.E."/>
        </authorList>
    </citation>
    <scope>NUCLEOTIDE SEQUENCE</scope>
</reference>
<evidence type="ECO:0000313" key="2">
    <source>
        <dbReference type="EMBL" id="SVA32302.1"/>
    </source>
</evidence>